<name>A0A9P3YTS7_CLODI</name>
<dbReference type="RefSeq" id="WP_022618988.1">
    <property type="nucleotide sequence ID" value="NZ_AP025558.1"/>
</dbReference>
<protein>
    <submittedName>
        <fullName evidence="2">AIPR family protein</fullName>
    </submittedName>
</protein>
<dbReference type="Pfam" id="PF10592">
    <property type="entry name" value="AIPR"/>
    <property type="match status" value="1"/>
</dbReference>
<dbReference type="InterPro" id="IPR018891">
    <property type="entry name" value="AIPR_C"/>
</dbReference>
<sequence>MANINDFKIVNTYSRKMFEYIGIKKVDSLKESEKTRLGFYHLILENITGLRDIDDIKDIIIDTDYNKIVNGEIINDLGIDAVHITDDEIQLFNFKFREKFNEDKTKSENDLSVSMKFLQYIQNNQRLCDLDDKVRFRIEKIRELLDSNYIYNIKLYMVSNEAKGYANNSNVYINTLEENYGMKVVNISLDDIMGFFNVKKENQNCKFMISGDDFLCYEKDKKSSRKSYIVRLSLFDLIRITLSDQELRDNYSIENDYSIDKKKLDYSLLYDNVRGYLGETEYNVKIEQTLKSKHKEFFMFNNGITVTAKNISCDSKNSGMKYLFEIESFQIVNGGQTLRSIYEFFKNEKDDLKFIKLREASILVRIFKIEDDSELKNEIAEYTNSQNSISPADLKSVDSIQIQIEEYFKANGILYVRKAGMIGDDDYTYENRISKERLAQILYSVNGYPDRASNQKKKLFQEYYDEIFRGENFTLENAIRYSNLYFEIEKIYKDKKEHIEYYDQKTFYIIYMFEKYGCDINESIDILEDALNKHQSSVSNSRKLIQKKFKDYLDSIVEPK</sequence>
<dbReference type="Proteomes" id="UP000879542">
    <property type="component" value="Unassembled WGS sequence"/>
</dbReference>
<accession>A0A9P3YTS7</accession>
<gene>
    <name evidence="2" type="ORF">KRQ00_004041</name>
</gene>
<dbReference type="EMBL" id="DAEQIJ010000044">
    <property type="protein sequence ID" value="HBH2622209.1"/>
    <property type="molecule type" value="Genomic_DNA"/>
</dbReference>
<reference evidence="2" key="2">
    <citation type="submission" date="2021-06" db="EMBL/GenBank/DDBJ databases">
        <authorList>
            <consortium name="NCBI Pathogen Detection Project"/>
        </authorList>
    </citation>
    <scope>NUCLEOTIDE SEQUENCE</scope>
    <source>
        <strain evidence="2">Clostridioides</strain>
    </source>
</reference>
<evidence type="ECO:0000259" key="1">
    <source>
        <dbReference type="Pfam" id="PF10592"/>
    </source>
</evidence>
<organism evidence="2 3">
    <name type="scientific">Clostridioides difficile</name>
    <name type="common">Peptoclostridium difficile</name>
    <dbReference type="NCBI Taxonomy" id="1496"/>
    <lineage>
        <taxon>Bacteria</taxon>
        <taxon>Bacillati</taxon>
        <taxon>Bacillota</taxon>
        <taxon>Clostridia</taxon>
        <taxon>Peptostreptococcales</taxon>
        <taxon>Peptostreptococcaceae</taxon>
        <taxon>Clostridioides</taxon>
    </lineage>
</organism>
<evidence type="ECO:0000313" key="3">
    <source>
        <dbReference type="Proteomes" id="UP000879542"/>
    </source>
</evidence>
<feature type="domain" description="Abortive phage infection protein C-terminal" evidence="1">
    <location>
        <begin position="269"/>
        <end position="546"/>
    </location>
</feature>
<dbReference type="AlphaFoldDB" id="A0A9P3YTS7"/>
<reference evidence="2" key="1">
    <citation type="journal article" date="2018" name="Genome Biol.">
        <title>SKESA: strategic k-mer extension for scrupulous assemblies.</title>
        <authorList>
            <person name="Souvorov A."/>
            <person name="Agarwala R."/>
            <person name="Lipman D.J."/>
        </authorList>
    </citation>
    <scope>NUCLEOTIDE SEQUENCE</scope>
    <source>
        <strain evidence="2">Clostridioides</strain>
    </source>
</reference>
<evidence type="ECO:0000313" key="2">
    <source>
        <dbReference type="EMBL" id="HBH2622209.1"/>
    </source>
</evidence>
<proteinExistence type="predicted"/>
<comment type="caution">
    <text evidence="2">The sequence shown here is derived from an EMBL/GenBank/DDBJ whole genome shotgun (WGS) entry which is preliminary data.</text>
</comment>